<name>A0A512DSK9_9PROT</name>
<evidence type="ECO:0000256" key="7">
    <source>
        <dbReference type="ARBA" id="ARBA00022741"/>
    </source>
</evidence>
<dbReference type="PANTHER" id="PTHR33540:SF2">
    <property type="entry name" value="TRNA THREONYLCARBAMOYLADENOSINE BIOSYNTHESIS PROTEIN TSAE"/>
    <property type="match status" value="1"/>
</dbReference>
<comment type="similarity">
    <text evidence="2">Belongs to the TsaE family.</text>
</comment>
<evidence type="ECO:0000256" key="2">
    <source>
        <dbReference type="ARBA" id="ARBA00007599"/>
    </source>
</evidence>
<dbReference type="GO" id="GO:0002949">
    <property type="term" value="P:tRNA threonylcarbamoyladenosine modification"/>
    <property type="evidence" value="ECO:0007669"/>
    <property type="project" value="InterPro"/>
</dbReference>
<keyword evidence="8" id="KW-0067">ATP-binding</keyword>
<dbReference type="SUPFAM" id="SSF52540">
    <property type="entry name" value="P-loop containing nucleoside triphosphate hydrolases"/>
    <property type="match status" value="1"/>
</dbReference>
<comment type="caution">
    <text evidence="11">The sequence shown here is derived from an EMBL/GenBank/DDBJ whole genome shotgun (WGS) entry which is preliminary data.</text>
</comment>
<evidence type="ECO:0000256" key="9">
    <source>
        <dbReference type="ARBA" id="ARBA00022842"/>
    </source>
</evidence>
<protein>
    <recommendedName>
        <fullName evidence="3">tRNA threonylcarbamoyladenosine biosynthesis protein TsaE</fullName>
    </recommendedName>
    <alternativeName>
        <fullName evidence="10">t(6)A37 threonylcarbamoyladenosine biosynthesis protein TsaE</fullName>
    </alternativeName>
</protein>
<proteinExistence type="inferred from homology"/>
<dbReference type="InterPro" id="IPR027417">
    <property type="entry name" value="P-loop_NTPase"/>
</dbReference>
<dbReference type="Proteomes" id="UP000321523">
    <property type="component" value="Unassembled WGS sequence"/>
</dbReference>
<evidence type="ECO:0000256" key="10">
    <source>
        <dbReference type="ARBA" id="ARBA00032441"/>
    </source>
</evidence>
<organism evidence="11 12">
    <name type="scientific">Skermanella aerolata</name>
    <dbReference type="NCBI Taxonomy" id="393310"/>
    <lineage>
        <taxon>Bacteria</taxon>
        <taxon>Pseudomonadati</taxon>
        <taxon>Pseudomonadota</taxon>
        <taxon>Alphaproteobacteria</taxon>
        <taxon>Rhodospirillales</taxon>
        <taxon>Azospirillaceae</taxon>
        <taxon>Skermanella</taxon>
    </lineage>
</organism>
<keyword evidence="6" id="KW-0479">Metal-binding</keyword>
<dbReference type="RefSeq" id="WP_044427832.1">
    <property type="nucleotide sequence ID" value="NZ_BJYZ01000016.1"/>
</dbReference>
<dbReference type="NCBIfam" id="TIGR00150">
    <property type="entry name" value="T6A_YjeE"/>
    <property type="match status" value="1"/>
</dbReference>
<dbReference type="PANTHER" id="PTHR33540">
    <property type="entry name" value="TRNA THREONYLCARBAMOYLADENOSINE BIOSYNTHESIS PROTEIN TSAE"/>
    <property type="match status" value="1"/>
</dbReference>
<accession>A0A512DSK9</accession>
<dbReference type="InterPro" id="IPR003442">
    <property type="entry name" value="T6A_TsaE"/>
</dbReference>
<reference evidence="11 12" key="1">
    <citation type="submission" date="2019-07" db="EMBL/GenBank/DDBJ databases">
        <title>Whole genome shotgun sequence of Skermanella aerolata NBRC 106429.</title>
        <authorList>
            <person name="Hosoyama A."/>
            <person name="Uohara A."/>
            <person name="Ohji S."/>
            <person name="Ichikawa N."/>
        </authorList>
    </citation>
    <scope>NUCLEOTIDE SEQUENCE [LARGE SCALE GENOMIC DNA]</scope>
    <source>
        <strain evidence="11 12">NBRC 106429</strain>
    </source>
</reference>
<comment type="subcellular location">
    <subcellularLocation>
        <location evidence="1">Cytoplasm</location>
    </subcellularLocation>
</comment>
<dbReference type="GO" id="GO:0046872">
    <property type="term" value="F:metal ion binding"/>
    <property type="evidence" value="ECO:0007669"/>
    <property type="project" value="UniProtKB-KW"/>
</dbReference>
<dbReference type="EMBL" id="BJYZ01000016">
    <property type="protein sequence ID" value="GEO39459.1"/>
    <property type="molecule type" value="Genomic_DNA"/>
</dbReference>
<keyword evidence="11" id="KW-0808">Transferase</keyword>
<dbReference type="Pfam" id="PF02367">
    <property type="entry name" value="TsaE"/>
    <property type="match status" value="1"/>
</dbReference>
<keyword evidence="9" id="KW-0460">Magnesium</keyword>
<keyword evidence="5" id="KW-0819">tRNA processing</keyword>
<evidence type="ECO:0000256" key="5">
    <source>
        <dbReference type="ARBA" id="ARBA00022694"/>
    </source>
</evidence>
<dbReference type="GO" id="GO:0005524">
    <property type="term" value="F:ATP binding"/>
    <property type="evidence" value="ECO:0007669"/>
    <property type="project" value="UniProtKB-KW"/>
</dbReference>
<evidence type="ECO:0000313" key="11">
    <source>
        <dbReference type="EMBL" id="GEO39459.1"/>
    </source>
</evidence>
<keyword evidence="4" id="KW-0963">Cytoplasm</keyword>
<keyword evidence="7" id="KW-0547">Nucleotide-binding</keyword>
<dbReference type="GO" id="GO:0016740">
    <property type="term" value="F:transferase activity"/>
    <property type="evidence" value="ECO:0007669"/>
    <property type="project" value="UniProtKB-KW"/>
</dbReference>
<evidence type="ECO:0000256" key="6">
    <source>
        <dbReference type="ARBA" id="ARBA00022723"/>
    </source>
</evidence>
<dbReference type="OrthoDB" id="9800307at2"/>
<dbReference type="AlphaFoldDB" id="A0A512DSK9"/>
<evidence type="ECO:0000256" key="4">
    <source>
        <dbReference type="ARBA" id="ARBA00022490"/>
    </source>
</evidence>
<dbReference type="GO" id="GO:0005737">
    <property type="term" value="C:cytoplasm"/>
    <property type="evidence" value="ECO:0007669"/>
    <property type="project" value="UniProtKB-SubCell"/>
</dbReference>
<evidence type="ECO:0000256" key="8">
    <source>
        <dbReference type="ARBA" id="ARBA00022840"/>
    </source>
</evidence>
<evidence type="ECO:0000256" key="1">
    <source>
        <dbReference type="ARBA" id="ARBA00004496"/>
    </source>
</evidence>
<keyword evidence="12" id="KW-1185">Reference proteome</keyword>
<evidence type="ECO:0000256" key="3">
    <source>
        <dbReference type="ARBA" id="ARBA00019010"/>
    </source>
</evidence>
<gene>
    <name evidence="11" type="ORF">SAE02_36070</name>
</gene>
<dbReference type="Gene3D" id="3.40.50.300">
    <property type="entry name" value="P-loop containing nucleotide triphosphate hydrolases"/>
    <property type="match status" value="1"/>
</dbReference>
<evidence type="ECO:0000313" key="12">
    <source>
        <dbReference type="Proteomes" id="UP000321523"/>
    </source>
</evidence>
<sequence>MTAPRQHGLIIDLDDEAATAALATRVGALLRPGDMVALRGDLGAGKTAFARALIQSHGDPDDEVPSPTFTLVQTYETPKGAIWHFDLYRLSGPDEVIELGWDDVRADGIALVEWPDRLGSLLPTDRLDIAISFGPTPESRRAALTGHGGWAARLAPLENPPK</sequence>